<keyword evidence="2" id="KW-1185">Reference proteome</keyword>
<name>A0A8H7ZUA9_9FUNG</name>
<dbReference type="AlphaFoldDB" id="A0A8H7ZUA9"/>
<gene>
    <name evidence="1" type="ORF">BJ554DRAFT_343</name>
</gene>
<accession>A0A8H7ZUA9</accession>
<reference evidence="1 2" key="1">
    <citation type="journal article" name="Sci. Rep.">
        <title>Genome-scale phylogenetic analyses confirm Olpidium as the closest living zoosporic fungus to the non-flagellated, terrestrial fungi.</title>
        <authorList>
            <person name="Chang Y."/>
            <person name="Rochon D."/>
            <person name="Sekimoto S."/>
            <person name="Wang Y."/>
            <person name="Chovatia M."/>
            <person name="Sandor L."/>
            <person name="Salamov A."/>
            <person name="Grigoriev I.V."/>
            <person name="Stajich J.E."/>
            <person name="Spatafora J.W."/>
        </authorList>
    </citation>
    <scope>NUCLEOTIDE SEQUENCE [LARGE SCALE GENOMIC DNA]</scope>
    <source>
        <strain evidence="1">S191</strain>
    </source>
</reference>
<organism evidence="1 2">
    <name type="scientific">Olpidium bornovanus</name>
    <dbReference type="NCBI Taxonomy" id="278681"/>
    <lineage>
        <taxon>Eukaryota</taxon>
        <taxon>Fungi</taxon>
        <taxon>Fungi incertae sedis</taxon>
        <taxon>Olpidiomycota</taxon>
        <taxon>Olpidiomycotina</taxon>
        <taxon>Olpidiomycetes</taxon>
        <taxon>Olpidiales</taxon>
        <taxon>Olpidiaceae</taxon>
        <taxon>Olpidium</taxon>
    </lineage>
</organism>
<protein>
    <submittedName>
        <fullName evidence="1">Uncharacterized protein</fullName>
    </submittedName>
</protein>
<sequence>MTAAAPGQPRLLNFRLFDYSAPNIGDVTYIRCYAKARLREKKKQPEARGVAEAPVPAIFLYIQSSPYGPLCVFSIPCPFPLLSQVLASYAAAPLHSIFVTGTDIV</sequence>
<comment type="caution">
    <text evidence="1">The sequence shown here is derived from an EMBL/GenBank/DDBJ whole genome shotgun (WGS) entry which is preliminary data.</text>
</comment>
<dbReference type="Proteomes" id="UP000673691">
    <property type="component" value="Unassembled WGS sequence"/>
</dbReference>
<proteinExistence type="predicted"/>
<dbReference type="EMBL" id="JAEFCI010007113">
    <property type="protein sequence ID" value="KAG5459272.1"/>
    <property type="molecule type" value="Genomic_DNA"/>
</dbReference>
<evidence type="ECO:0000313" key="1">
    <source>
        <dbReference type="EMBL" id="KAG5459272.1"/>
    </source>
</evidence>
<evidence type="ECO:0000313" key="2">
    <source>
        <dbReference type="Proteomes" id="UP000673691"/>
    </source>
</evidence>